<dbReference type="PANTHER" id="PTHR45947">
    <property type="entry name" value="SULFOQUINOVOSYL TRANSFERASE SQD2"/>
    <property type="match status" value="1"/>
</dbReference>
<feature type="domain" description="Glycosyl transferase family 1" evidence="1">
    <location>
        <begin position="206"/>
        <end position="363"/>
    </location>
</feature>
<evidence type="ECO:0000313" key="3">
    <source>
        <dbReference type="EMBL" id="HIR59616.1"/>
    </source>
</evidence>
<protein>
    <submittedName>
        <fullName evidence="3">Glycosyltransferase</fullName>
    </submittedName>
</protein>
<dbReference type="PANTHER" id="PTHR45947:SF3">
    <property type="entry name" value="SULFOQUINOVOSYL TRANSFERASE SQD2"/>
    <property type="match status" value="1"/>
</dbReference>
<organism evidence="3 4">
    <name type="scientific">Candidatus Onthousia excrementipullorum</name>
    <dbReference type="NCBI Taxonomy" id="2840884"/>
    <lineage>
        <taxon>Bacteria</taxon>
        <taxon>Bacillati</taxon>
        <taxon>Bacillota</taxon>
        <taxon>Bacilli</taxon>
        <taxon>Candidatus Onthousia</taxon>
    </lineage>
</organism>
<reference evidence="3" key="1">
    <citation type="submission" date="2020-10" db="EMBL/GenBank/DDBJ databases">
        <authorList>
            <person name="Gilroy R."/>
        </authorList>
    </citation>
    <scope>NUCLEOTIDE SEQUENCE</scope>
    <source>
        <strain evidence="3">CHK184-20233</strain>
    </source>
</reference>
<dbReference type="AlphaFoldDB" id="A0A9D1J3E5"/>
<dbReference type="SUPFAM" id="SSF53756">
    <property type="entry name" value="UDP-Glycosyltransferase/glycogen phosphorylase"/>
    <property type="match status" value="1"/>
</dbReference>
<evidence type="ECO:0000259" key="1">
    <source>
        <dbReference type="Pfam" id="PF00534"/>
    </source>
</evidence>
<dbReference type="InterPro" id="IPR001296">
    <property type="entry name" value="Glyco_trans_1"/>
</dbReference>
<evidence type="ECO:0000259" key="2">
    <source>
        <dbReference type="Pfam" id="PF13439"/>
    </source>
</evidence>
<feature type="domain" description="Glycosyltransferase subfamily 4-like N-terminal" evidence="2">
    <location>
        <begin position="14"/>
        <end position="190"/>
    </location>
</feature>
<accession>A0A9D1J3E5</accession>
<dbReference type="InterPro" id="IPR028098">
    <property type="entry name" value="Glyco_trans_4-like_N"/>
</dbReference>
<dbReference type="EMBL" id="DVHC01000062">
    <property type="protein sequence ID" value="HIR59616.1"/>
    <property type="molecule type" value="Genomic_DNA"/>
</dbReference>
<gene>
    <name evidence="3" type="ORF">IAB38_06150</name>
</gene>
<dbReference type="Pfam" id="PF00534">
    <property type="entry name" value="Glycos_transf_1"/>
    <property type="match status" value="1"/>
</dbReference>
<name>A0A9D1J3E5_9FIRM</name>
<dbReference type="Gene3D" id="3.40.50.2000">
    <property type="entry name" value="Glycogen Phosphorylase B"/>
    <property type="match status" value="2"/>
</dbReference>
<dbReference type="GO" id="GO:0016758">
    <property type="term" value="F:hexosyltransferase activity"/>
    <property type="evidence" value="ECO:0007669"/>
    <property type="project" value="TreeGrafter"/>
</dbReference>
<comment type="caution">
    <text evidence="3">The sequence shown here is derived from an EMBL/GenBank/DDBJ whole genome shotgun (WGS) entry which is preliminary data.</text>
</comment>
<evidence type="ECO:0000313" key="4">
    <source>
        <dbReference type="Proteomes" id="UP000824232"/>
    </source>
</evidence>
<dbReference type="InterPro" id="IPR050194">
    <property type="entry name" value="Glycosyltransferase_grp1"/>
</dbReference>
<proteinExistence type="predicted"/>
<reference evidence="3" key="2">
    <citation type="journal article" date="2021" name="PeerJ">
        <title>Extensive microbial diversity within the chicken gut microbiome revealed by metagenomics and culture.</title>
        <authorList>
            <person name="Gilroy R."/>
            <person name="Ravi A."/>
            <person name="Getino M."/>
            <person name="Pursley I."/>
            <person name="Horton D.L."/>
            <person name="Alikhan N.F."/>
            <person name="Baker D."/>
            <person name="Gharbi K."/>
            <person name="Hall N."/>
            <person name="Watson M."/>
            <person name="Adriaenssens E.M."/>
            <person name="Foster-Nyarko E."/>
            <person name="Jarju S."/>
            <person name="Secka A."/>
            <person name="Antonio M."/>
            <person name="Oren A."/>
            <person name="Chaudhuri R.R."/>
            <person name="La Ragione R."/>
            <person name="Hildebrand F."/>
            <person name="Pallen M.J."/>
        </authorList>
    </citation>
    <scope>NUCLEOTIDE SEQUENCE</scope>
    <source>
        <strain evidence="3">CHK184-20233</strain>
    </source>
</reference>
<dbReference type="Pfam" id="PF13439">
    <property type="entry name" value="Glyco_transf_4"/>
    <property type="match status" value="1"/>
</dbReference>
<dbReference type="Proteomes" id="UP000824232">
    <property type="component" value="Unassembled WGS sequence"/>
</dbReference>
<sequence length="422" mass="48812">MRIGLFTDSYVPSVNGVITSVETLKKALEQKGHTVYIVTVGQDSKTYDYDEKEKILKIPGIPLGIYDYRMSSIYPLKVINKIKSWNLEIIHSHTELSMGIFARLFAKQYNIPLVHTYHTMYKDYTWYVSRNIKYFDMGCKKAVEYLSKFYCDNTADAFIVPTVKTYHLFRDEYHYDKDIYIVPTGLDASRFYKENSDKLKVLKLKHELGYKRKDFVMLFVGRLAQEKNVPFLFDIIEKTKNKNVKLLIVGYGPDEEKYKKEVKERGLEDRIKFTGKVAWVDMPNYYHVSNAFITASTTETQGLTVIEALAASLPVICIDDDAFKSVVVDNFNGRIFKDEKECLEIVEELSTNKLELENLTDKAEGSVKKYSLSSFADSVLEVYKVAITKHNKKQSLSTRLVEKLKNKWKDGKKNDSSLKSQE</sequence>